<feature type="domain" description="Coenzyme F420 hydrogenase/dehydrogenase beta subunit N-terminal" evidence="1">
    <location>
        <begin position="77"/>
        <end position="153"/>
    </location>
</feature>
<dbReference type="InterPro" id="IPR007525">
    <property type="entry name" value="FrhB_FdhB_C"/>
</dbReference>
<dbReference type="RefSeq" id="WP_257893934.1">
    <property type="nucleotide sequence ID" value="NZ_JAIMBW010000001.1"/>
</dbReference>
<dbReference type="AlphaFoldDB" id="A0A975TTL9"/>
<evidence type="ECO:0000259" key="2">
    <source>
        <dbReference type="Pfam" id="PF04432"/>
    </source>
</evidence>
<feature type="domain" description="Coenzyme F420 hydrogenase/dehydrogenase beta subunit C-terminal" evidence="2">
    <location>
        <begin position="161"/>
        <end position="305"/>
    </location>
</feature>
<dbReference type="Pfam" id="PF04422">
    <property type="entry name" value="FrhB_FdhB_N"/>
    <property type="match status" value="1"/>
</dbReference>
<proteinExistence type="predicted"/>
<dbReference type="EMBL" id="JAIMBW010000001">
    <property type="protein sequence ID" value="MBY4894357.1"/>
    <property type="molecule type" value="Genomic_DNA"/>
</dbReference>
<reference evidence="4 5" key="1">
    <citation type="submission" date="2021-07" db="EMBL/GenBank/DDBJ databases">
        <title>Karlodiniumbacter phycospheric gen. nov., sp. nov., a phycosphere bacterium isolated from karlodinium veneficum.</title>
        <authorList>
            <person name="Peng Y."/>
            <person name="Jiang L."/>
            <person name="Lee J."/>
        </authorList>
    </citation>
    <scope>NUCLEOTIDE SEQUENCE</scope>
    <source>
        <strain evidence="4 5">N5</strain>
    </source>
</reference>
<accession>A0A975TTL9</accession>
<dbReference type="Pfam" id="PF04432">
    <property type="entry name" value="FrhB_FdhB_C"/>
    <property type="match status" value="1"/>
</dbReference>
<dbReference type="EMBL" id="CP078073">
    <property type="protein sequence ID" value="QXL87025.1"/>
    <property type="molecule type" value="Genomic_DNA"/>
</dbReference>
<evidence type="ECO:0000313" key="4">
    <source>
        <dbReference type="EMBL" id="QXL87025.1"/>
    </source>
</evidence>
<organism evidence="4">
    <name type="scientific">Gymnodinialimonas phycosphaerae</name>
    <dbReference type="NCBI Taxonomy" id="2841589"/>
    <lineage>
        <taxon>Bacteria</taxon>
        <taxon>Pseudomonadati</taxon>
        <taxon>Pseudomonadota</taxon>
        <taxon>Alphaproteobacteria</taxon>
        <taxon>Rhodobacterales</taxon>
        <taxon>Paracoccaceae</taxon>
        <taxon>Gymnodinialimonas</taxon>
    </lineage>
</organism>
<dbReference type="GO" id="GO:0052592">
    <property type="term" value="F:oxidoreductase activity, acting on CH or CH2 groups, with an iron-sulfur protein as acceptor"/>
    <property type="evidence" value="ECO:0007669"/>
    <property type="project" value="TreeGrafter"/>
</dbReference>
<protein>
    <submittedName>
        <fullName evidence="4">Coenzyme F420 hydrogenase/dehydrogenase, beta subunit C-terminal domain</fullName>
    </submittedName>
</protein>
<dbReference type="PANTHER" id="PTHR31332:SF0">
    <property type="entry name" value="7-HYDROXYMETHYL CHLOROPHYLL A REDUCTASE, CHLOROPLASTIC"/>
    <property type="match status" value="1"/>
</dbReference>
<dbReference type="Proteomes" id="UP000693972">
    <property type="component" value="Unassembled WGS sequence"/>
</dbReference>
<dbReference type="InterPro" id="IPR045220">
    <property type="entry name" value="FRHB/FDHB/HCAR-like"/>
</dbReference>
<name>A0A975TTL9_9RHOB</name>
<keyword evidence="5" id="KW-1185">Reference proteome</keyword>
<gene>
    <name evidence="3" type="ORF">KUL25_16490</name>
    <name evidence="4" type="ORF">KUL25_16495</name>
</gene>
<dbReference type="InterPro" id="IPR007516">
    <property type="entry name" value="Co_F420_Hydgase/DH_bsu_N"/>
</dbReference>
<dbReference type="PANTHER" id="PTHR31332">
    <property type="entry name" value="7-HYDROXYMETHYL CHLOROPHYLL A REDUCTASE, CHLOROPLASTIC"/>
    <property type="match status" value="1"/>
</dbReference>
<sequence>MPKDNLKSDVYAPALSGAPRLGLCTDCGISRMDDGKACGKACQFIAPDYPASETRVHGRMADPALGEEAFFGVTTAMQRARLTVPADGAQWTGITTELAADLLRSGAVTAVLAVAPDPSDRWKPLPVIVTNAEDMAQCRGMRMGYAPTLAALEPAMEAGHKRIAIIGIPCQVYALRQIEQDLGLERLYVIGTPCSDNTTTENFHHFLSLLDDAPQSISYLEFRADYKVELRFDDGRAPRVVPFLKLPISKLSPDFFPLTCKTCVDYTNRLADITVGYMGGDGDQWVITRNARGAEMLAALRPKITYSPLTDKGKREGAVKGFLSNTERAAGGLPLRSMPDWLRPLVSFLQPRIGPRGLEFARARVEMKAIETILHLRRTHPARIKNMVPDHVWNVAERYGLTPSQDERKTPD</sequence>
<evidence type="ECO:0000313" key="3">
    <source>
        <dbReference type="EMBL" id="MBY4894357.1"/>
    </source>
</evidence>
<evidence type="ECO:0000313" key="5">
    <source>
        <dbReference type="Proteomes" id="UP000693972"/>
    </source>
</evidence>
<evidence type="ECO:0000259" key="1">
    <source>
        <dbReference type="Pfam" id="PF04422"/>
    </source>
</evidence>